<feature type="compositionally biased region" description="Basic residues" evidence="1">
    <location>
        <begin position="22"/>
        <end position="32"/>
    </location>
</feature>
<feature type="compositionally biased region" description="Polar residues" evidence="1">
    <location>
        <begin position="229"/>
        <end position="239"/>
    </location>
</feature>
<feature type="compositionally biased region" description="Low complexity" evidence="1">
    <location>
        <begin position="1"/>
        <end position="21"/>
    </location>
</feature>
<dbReference type="VEuPathDB" id="VectorBase:MDOMA2_006431"/>
<accession>A0A1I8NJF6</accession>
<dbReference type="EnsemblMetazoa" id="MDOA016134-RA">
    <property type="protein sequence ID" value="MDOA016134-PA"/>
    <property type="gene ID" value="MDOA016134"/>
</dbReference>
<feature type="region of interest" description="Disordered" evidence="1">
    <location>
        <begin position="53"/>
        <end position="74"/>
    </location>
</feature>
<feature type="compositionally biased region" description="Low complexity" evidence="1">
    <location>
        <begin position="53"/>
        <end position="71"/>
    </location>
</feature>
<name>A0A1I8NJF6_MUSDO</name>
<sequence length="356" mass="41327">MPDQQQQQQKQQQKSQYQQRIVKQKPKQHPIQHQHVEHGAALFLEEYQQRQELNQRLQHQQPQQQQQSYQQLREKIPQRPHAENHIFITNVNQNCLTASSLVVNKQNQKTISATADSTDDCCPAIPILPITTATTATGPTTTATTSALIPAQSTVCQPKCKQTTAGVKTTTVARAVESLLVMCRHQQQYQHQHHRHHQNQHQQQQQQQNQQQQHSQYQTENLNLKQYPQQRPQKQSLVEHQQKPHHQQQHQHQEKQQHQKQRYQHCQDYHLPSLYSNRNSSNSSSKSKNLRKSLYSTMMEQLLVIGSLLIALSVRVAGDESQDFQKNSKFCTFAITLRDALVVSNTNYIGFLVNHK</sequence>
<feature type="compositionally biased region" description="Low complexity" evidence="1">
    <location>
        <begin position="200"/>
        <end position="217"/>
    </location>
</feature>
<organism evidence="2">
    <name type="scientific">Musca domestica</name>
    <name type="common">House fly</name>
    <dbReference type="NCBI Taxonomy" id="7370"/>
    <lineage>
        <taxon>Eukaryota</taxon>
        <taxon>Metazoa</taxon>
        <taxon>Ecdysozoa</taxon>
        <taxon>Arthropoda</taxon>
        <taxon>Hexapoda</taxon>
        <taxon>Insecta</taxon>
        <taxon>Pterygota</taxon>
        <taxon>Neoptera</taxon>
        <taxon>Endopterygota</taxon>
        <taxon>Diptera</taxon>
        <taxon>Brachycera</taxon>
        <taxon>Muscomorpha</taxon>
        <taxon>Muscoidea</taxon>
        <taxon>Muscidae</taxon>
        <taxon>Musca</taxon>
    </lineage>
</organism>
<feature type="region of interest" description="Disordered" evidence="1">
    <location>
        <begin position="229"/>
        <end position="264"/>
    </location>
</feature>
<feature type="region of interest" description="Disordered" evidence="1">
    <location>
        <begin position="1"/>
        <end position="36"/>
    </location>
</feature>
<dbReference type="AlphaFoldDB" id="A0A1I8NJF6"/>
<feature type="region of interest" description="Disordered" evidence="1">
    <location>
        <begin position="187"/>
        <end position="217"/>
    </location>
</feature>
<evidence type="ECO:0000313" key="2">
    <source>
        <dbReference type="EnsemblMetazoa" id="MDOA016134-PA"/>
    </source>
</evidence>
<reference evidence="2" key="1">
    <citation type="submission" date="2020-05" db="UniProtKB">
        <authorList>
            <consortium name="EnsemblMetazoa"/>
        </authorList>
    </citation>
    <scope>IDENTIFICATION</scope>
    <source>
        <strain evidence="2">Aabys</strain>
    </source>
</reference>
<dbReference type="VEuPathDB" id="VectorBase:MDOA016134"/>
<evidence type="ECO:0000256" key="1">
    <source>
        <dbReference type="SAM" id="MobiDB-lite"/>
    </source>
</evidence>
<proteinExistence type="predicted"/>
<protein>
    <submittedName>
        <fullName evidence="2">Uncharacterized protein</fullName>
    </submittedName>
</protein>